<protein>
    <submittedName>
        <fullName evidence="3">Uncharacterized protein</fullName>
    </submittedName>
</protein>
<dbReference type="InterPro" id="IPR026728">
    <property type="entry name" value="BLTP3A/B"/>
</dbReference>
<evidence type="ECO:0000256" key="1">
    <source>
        <dbReference type="SAM" id="Coils"/>
    </source>
</evidence>
<dbReference type="AlphaFoldDB" id="A0A7J7FF09"/>
<keyword evidence="1" id="KW-0175">Coiled coil</keyword>
<organism evidence="3 4">
    <name type="scientific">Diceros bicornis minor</name>
    <name type="common">South-central black rhinoceros</name>
    <dbReference type="NCBI Taxonomy" id="77932"/>
    <lineage>
        <taxon>Eukaryota</taxon>
        <taxon>Metazoa</taxon>
        <taxon>Chordata</taxon>
        <taxon>Craniata</taxon>
        <taxon>Vertebrata</taxon>
        <taxon>Euteleostomi</taxon>
        <taxon>Mammalia</taxon>
        <taxon>Eutheria</taxon>
        <taxon>Laurasiatheria</taxon>
        <taxon>Perissodactyla</taxon>
        <taxon>Rhinocerotidae</taxon>
        <taxon>Diceros</taxon>
    </lineage>
</organism>
<dbReference type="PANTHER" id="PTHR22774:SF17">
    <property type="entry name" value="BRIDGE-LIKE LIPID TRANSFER PROTEIN FAMILY MEMBER 3B"/>
    <property type="match status" value="1"/>
</dbReference>
<keyword evidence="4" id="KW-1185">Reference proteome</keyword>
<proteinExistence type="predicted"/>
<dbReference type="EMBL" id="JACDTQ010000745">
    <property type="protein sequence ID" value="KAF5926547.1"/>
    <property type="molecule type" value="Genomic_DNA"/>
</dbReference>
<evidence type="ECO:0000313" key="4">
    <source>
        <dbReference type="Proteomes" id="UP000551758"/>
    </source>
</evidence>
<feature type="compositionally biased region" description="Polar residues" evidence="2">
    <location>
        <begin position="74"/>
        <end position="91"/>
    </location>
</feature>
<evidence type="ECO:0000256" key="2">
    <source>
        <dbReference type="SAM" id="MobiDB-lite"/>
    </source>
</evidence>
<gene>
    <name evidence="3" type="ORF">HPG69_001175</name>
</gene>
<comment type="caution">
    <text evidence="3">The sequence shown here is derived from an EMBL/GenBank/DDBJ whole genome shotgun (WGS) entry which is preliminary data.</text>
</comment>
<reference evidence="3 4" key="1">
    <citation type="journal article" date="2020" name="Mol. Biol. Evol.">
        <title>Interspecific Gene Flow and the Evolution of Specialization in Black and White Rhinoceros.</title>
        <authorList>
            <person name="Moodley Y."/>
            <person name="Westbury M.V."/>
            <person name="Russo I.M."/>
            <person name="Gopalakrishnan S."/>
            <person name="Rakotoarivelo A."/>
            <person name="Olsen R.A."/>
            <person name="Prost S."/>
            <person name="Tunstall T."/>
            <person name="Ryder O.A."/>
            <person name="Dalen L."/>
            <person name="Bruford M.W."/>
        </authorList>
    </citation>
    <scope>NUCLEOTIDE SEQUENCE [LARGE SCALE GENOMIC DNA]</scope>
    <source>
        <strain evidence="3">SBR-YM</strain>
        <tissue evidence="3">Skin</tissue>
    </source>
</reference>
<dbReference type="Pfam" id="PF24917">
    <property type="entry name" value="BLTP3A_B"/>
    <property type="match status" value="1"/>
</dbReference>
<feature type="region of interest" description="Disordered" evidence="2">
    <location>
        <begin position="62"/>
        <end position="91"/>
    </location>
</feature>
<name>A0A7J7FF09_DICBM</name>
<feature type="coiled-coil region" evidence="1">
    <location>
        <begin position="103"/>
        <end position="130"/>
    </location>
</feature>
<evidence type="ECO:0000313" key="3">
    <source>
        <dbReference type="EMBL" id="KAF5926547.1"/>
    </source>
</evidence>
<dbReference type="Proteomes" id="UP000551758">
    <property type="component" value="Unassembled WGS sequence"/>
</dbReference>
<sequence length="144" mass="16256">MYRQDDSPRSSAVSLEPAPVTVHVDHLVVERNDDGSFHIRDSQMLNTGNDLKENVRSDSLLLTSGKNDLKKQDSVTQATQTSPEVPWPSQSVNFPECSFEFTREQLIEENESLKQELAKAKMALAEAHLEKDALLHHIKKMTVE</sequence>
<dbReference type="PANTHER" id="PTHR22774">
    <property type="entry name" value="CHOREIN N-TERMINAL DOMAIN-CONTAINING PROTEIN"/>
    <property type="match status" value="1"/>
</dbReference>
<accession>A0A7J7FF09</accession>